<evidence type="ECO:0000256" key="2">
    <source>
        <dbReference type="PROSITE-ProRule" id="PRU00317"/>
    </source>
</evidence>
<evidence type="ECO:0000313" key="4">
    <source>
        <dbReference type="EMBL" id="KAF5840878.1"/>
    </source>
</evidence>
<evidence type="ECO:0000256" key="1">
    <source>
        <dbReference type="ARBA" id="ARBA00022737"/>
    </source>
</evidence>
<dbReference type="EMBL" id="MU069501">
    <property type="protein sequence ID" value="KAF5840878.1"/>
    <property type="molecule type" value="Genomic_DNA"/>
</dbReference>
<proteinExistence type="predicted"/>
<name>A0ABQ7H210_DUNSA</name>
<reference evidence="4" key="1">
    <citation type="submission" date="2017-08" db="EMBL/GenBank/DDBJ databases">
        <authorList>
            <person name="Polle J.E."/>
            <person name="Barry K."/>
            <person name="Cushman J."/>
            <person name="Schmutz J."/>
            <person name="Tran D."/>
            <person name="Hathwaick L.T."/>
            <person name="Yim W.C."/>
            <person name="Jenkins J."/>
            <person name="Mckie-Krisberg Z.M."/>
            <person name="Prochnik S."/>
            <person name="Lindquist E."/>
            <person name="Dockter R.B."/>
            <person name="Adam C."/>
            <person name="Molina H."/>
            <person name="Bunkerborg J."/>
            <person name="Jin E."/>
            <person name="Buchheim M."/>
            <person name="Magnuson J."/>
        </authorList>
    </citation>
    <scope>NUCLEOTIDE SEQUENCE</scope>
    <source>
        <strain evidence="4">CCAP 19/18</strain>
    </source>
</reference>
<comment type="caution">
    <text evidence="4">The sequence shown here is derived from an EMBL/GenBank/DDBJ whole genome shotgun (WGS) entry which is preliminary data.</text>
</comment>
<evidence type="ECO:0000256" key="3">
    <source>
        <dbReference type="SAM" id="MobiDB-lite"/>
    </source>
</evidence>
<feature type="compositionally biased region" description="Basic residues" evidence="3">
    <location>
        <begin position="36"/>
        <end position="70"/>
    </location>
</feature>
<dbReference type="Pfam" id="PF00806">
    <property type="entry name" value="PUF"/>
    <property type="match status" value="1"/>
</dbReference>
<keyword evidence="5" id="KW-1185">Reference proteome</keyword>
<feature type="compositionally biased region" description="Basic residues" evidence="3">
    <location>
        <begin position="11"/>
        <end position="22"/>
    </location>
</feature>
<dbReference type="InterPro" id="IPR001313">
    <property type="entry name" value="Pumilio_RNA-bd_rpt"/>
</dbReference>
<dbReference type="Proteomes" id="UP000815325">
    <property type="component" value="Unassembled WGS sequence"/>
</dbReference>
<accession>A0ABQ7H210</accession>
<dbReference type="InterPro" id="IPR011989">
    <property type="entry name" value="ARM-like"/>
</dbReference>
<evidence type="ECO:0000313" key="5">
    <source>
        <dbReference type="Proteomes" id="UP000815325"/>
    </source>
</evidence>
<feature type="compositionally biased region" description="Basic and acidic residues" evidence="3">
    <location>
        <begin position="1"/>
        <end position="10"/>
    </location>
</feature>
<sequence>MAHDREDHIGLRRGHHHHHHHGSNGDLRGSGDGGPRGRRDRHRQHMGRGGHDRDHHHHHHHSEGHHGRDRRRNDHRDHRGGDSGDPGDSSAPYTYKYSTLDEVVGQVLSVAQDQNGCRFLQRKFDEGGAGAVAVVLPEVSVQESVREGGSVSATYAGI</sequence>
<protein>
    <submittedName>
        <fullName evidence="4">Uncharacterized protein</fullName>
    </submittedName>
</protein>
<dbReference type="Gene3D" id="1.25.10.10">
    <property type="entry name" value="Leucine-rich Repeat Variant"/>
    <property type="match status" value="1"/>
</dbReference>
<gene>
    <name evidence="4" type="ORF">DUNSADRAFT_15246</name>
</gene>
<feature type="repeat" description="Pumilio" evidence="2">
    <location>
        <begin position="102"/>
        <end position="137"/>
    </location>
</feature>
<organism evidence="4 5">
    <name type="scientific">Dunaliella salina</name>
    <name type="common">Green alga</name>
    <name type="synonym">Protococcus salinus</name>
    <dbReference type="NCBI Taxonomy" id="3046"/>
    <lineage>
        <taxon>Eukaryota</taxon>
        <taxon>Viridiplantae</taxon>
        <taxon>Chlorophyta</taxon>
        <taxon>core chlorophytes</taxon>
        <taxon>Chlorophyceae</taxon>
        <taxon>CS clade</taxon>
        <taxon>Chlamydomonadales</taxon>
        <taxon>Dunaliellaceae</taxon>
        <taxon>Dunaliella</taxon>
    </lineage>
</organism>
<keyword evidence="1" id="KW-0677">Repeat</keyword>
<dbReference type="PROSITE" id="PS50302">
    <property type="entry name" value="PUM"/>
    <property type="match status" value="1"/>
</dbReference>
<feature type="region of interest" description="Disordered" evidence="3">
    <location>
        <begin position="1"/>
        <end position="94"/>
    </location>
</feature>
<feature type="compositionally biased region" description="Basic and acidic residues" evidence="3">
    <location>
        <begin position="71"/>
        <end position="82"/>
    </location>
</feature>